<dbReference type="KEGG" id="fuv:JR347_01865"/>
<keyword evidence="4" id="KW-1185">Reference proteome</keyword>
<dbReference type="GO" id="GO:0016020">
    <property type="term" value="C:membrane"/>
    <property type="evidence" value="ECO:0007669"/>
    <property type="project" value="InterPro"/>
</dbReference>
<evidence type="ECO:0000313" key="3">
    <source>
        <dbReference type="EMBL" id="QSE99301.1"/>
    </source>
</evidence>
<dbReference type="GO" id="GO:0000155">
    <property type="term" value="F:phosphorelay sensor kinase activity"/>
    <property type="evidence" value="ECO:0007669"/>
    <property type="project" value="InterPro"/>
</dbReference>
<dbReference type="AlphaFoldDB" id="A0A974WIY0"/>
<dbReference type="Proteomes" id="UP000662783">
    <property type="component" value="Chromosome"/>
</dbReference>
<evidence type="ECO:0000313" key="4">
    <source>
        <dbReference type="Proteomes" id="UP000662783"/>
    </source>
</evidence>
<accession>A0A974WIY0</accession>
<feature type="transmembrane region" description="Helical" evidence="1">
    <location>
        <begin position="48"/>
        <end position="66"/>
    </location>
</feature>
<keyword evidence="3" id="KW-0808">Transferase</keyword>
<dbReference type="InterPro" id="IPR036890">
    <property type="entry name" value="HATPase_C_sf"/>
</dbReference>
<keyword evidence="1" id="KW-1133">Transmembrane helix</keyword>
<evidence type="ECO:0000256" key="1">
    <source>
        <dbReference type="SAM" id="Phobius"/>
    </source>
</evidence>
<organism evidence="3 4">
    <name type="scientific">Fulvivirga lutea</name>
    <dbReference type="NCBI Taxonomy" id="2810512"/>
    <lineage>
        <taxon>Bacteria</taxon>
        <taxon>Pseudomonadati</taxon>
        <taxon>Bacteroidota</taxon>
        <taxon>Cytophagia</taxon>
        <taxon>Cytophagales</taxon>
        <taxon>Fulvivirgaceae</taxon>
        <taxon>Fulvivirga</taxon>
    </lineage>
</organism>
<dbReference type="PANTHER" id="PTHR34220:SF7">
    <property type="entry name" value="SENSOR HISTIDINE KINASE YPDA"/>
    <property type="match status" value="1"/>
</dbReference>
<dbReference type="InterPro" id="IPR050640">
    <property type="entry name" value="Bact_2-comp_sensor_kinase"/>
</dbReference>
<name>A0A974WIY0_9BACT</name>
<evidence type="ECO:0000259" key="2">
    <source>
        <dbReference type="Pfam" id="PF06580"/>
    </source>
</evidence>
<dbReference type="EMBL" id="CP070608">
    <property type="protein sequence ID" value="QSE99301.1"/>
    <property type="molecule type" value="Genomic_DNA"/>
</dbReference>
<feature type="transmembrane region" description="Helical" evidence="1">
    <location>
        <begin position="20"/>
        <end position="36"/>
    </location>
</feature>
<feature type="transmembrane region" description="Helical" evidence="1">
    <location>
        <begin position="78"/>
        <end position="100"/>
    </location>
</feature>
<dbReference type="InterPro" id="IPR010559">
    <property type="entry name" value="Sig_transdc_His_kin_internal"/>
</dbReference>
<proteinExistence type="predicted"/>
<dbReference type="Pfam" id="PF06580">
    <property type="entry name" value="His_kinase"/>
    <property type="match status" value="1"/>
</dbReference>
<keyword evidence="3" id="KW-0418">Kinase</keyword>
<gene>
    <name evidence="3" type="ORF">JR347_01865</name>
</gene>
<keyword evidence="1" id="KW-0472">Membrane</keyword>
<reference evidence="3" key="1">
    <citation type="submission" date="2021-02" db="EMBL/GenBank/DDBJ databases">
        <title>Fulvivirga sp. S481 isolated from sea water.</title>
        <authorList>
            <person name="Bae S.S."/>
            <person name="Baek K."/>
        </authorList>
    </citation>
    <scope>NUCLEOTIDE SEQUENCE</scope>
    <source>
        <strain evidence="3">S481</strain>
    </source>
</reference>
<sequence length="352" mass="41215">MQDNLIVAYHKIPRWLKHMSFWLIFVSFFALLWGSFSEKYDKEFISQFMFLPPKLLASYVTLYILIPRFLLTNKILQFFIWITIVLLASGLLNWAIAIYIENPVLYPNEDFGGLWNPKKILKSATYIYPVVVLCSLIKLFKHWYKNQQMAQQFEQDKLSAELKFLKAQVHPHFLFNTLNNLYALTLKSSEKAPEVVLKLSDLLNYMLYECNTDRVPLKKEIELVENYVELEKLRYGDRLDTTFNKEIEGENYIAPMLILPFIENSFKHGVSGETENSWVSIDITVKDGLLTLKVDNSKSSELTKDEREYREGIGLNNVKRRLELLYGGAYDLKILDTDESYLVVLKLELDND</sequence>
<feature type="transmembrane region" description="Helical" evidence="1">
    <location>
        <begin position="120"/>
        <end position="140"/>
    </location>
</feature>
<feature type="domain" description="Signal transduction histidine kinase internal region" evidence="2">
    <location>
        <begin position="160"/>
        <end position="239"/>
    </location>
</feature>
<dbReference type="Gene3D" id="3.30.565.10">
    <property type="entry name" value="Histidine kinase-like ATPase, C-terminal domain"/>
    <property type="match status" value="1"/>
</dbReference>
<keyword evidence="1" id="KW-0812">Transmembrane</keyword>
<protein>
    <submittedName>
        <fullName evidence="3">Histidine kinase</fullName>
    </submittedName>
</protein>
<dbReference type="PANTHER" id="PTHR34220">
    <property type="entry name" value="SENSOR HISTIDINE KINASE YPDA"/>
    <property type="match status" value="1"/>
</dbReference>